<evidence type="ECO:0000256" key="1">
    <source>
        <dbReference type="SAM" id="Phobius"/>
    </source>
</evidence>
<gene>
    <name evidence="2" type="ORF">ECRASSUSDP1_LOCUS4701</name>
</gene>
<dbReference type="AlphaFoldDB" id="A0AAD1UDW0"/>
<evidence type="ECO:0000313" key="3">
    <source>
        <dbReference type="Proteomes" id="UP001295684"/>
    </source>
</evidence>
<keyword evidence="1" id="KW-0812">Transmembrane</keyword>
<evidence type="ECO:0000313" key="2">
    <source>
        <dbReference type="EMBL" id="CAI2363368.1"/>
    </source>
</evidence>
<name>A0AAD1UDW0_EUPCR</name>
<organism evidence="2 3">
    <name type="scientific">Euplotes crassus</name>
    <dbReference type="NCBI Taxonomy" id="5936"/>
    <lineage>
        <taxon>Eukaryota</taxon>
        <taxon>Sar</taxon>
        <taxon>Alveolata</taxon>
        <taxon>Ciliophora</taxon>
        <taxon>Intramacronucleata</taxon>
        <taxon>Spirotrichea</taxon>
        <taxon>Hypotrichia</taxon>
        <taxon>Euplotida</taxon>
        <taxon>Euplotidae</taxon>
        <taxon>Moneuplotes</taxon>
    </lineage>
</organism>
<dbReference type="Proteomes" id="UP001295684">
    <property type="component" value="Unassembled WGS sequence"/>
</dbReference>
<keyword evidence="1" id="KW-0472">Membrane</keyword>
<sequence>MKEIALRRQCSPISLISSPPIMICEPGSVSTSLKIVCKIELLPDPVLPIIPTLRPSLTLKDKPLSTCGKCVCYLICTSLKDTSAVSGKSFGSFCLDLIATVAFTENSRENWTVSAASFVSITSKKAIRIETINKFHAINRQAQRSTLIPAHLNIEACVNFALAFESESFKKRWIKYSPLLYALMLVIPSRADEYLVFNGPLLIASSLLASFCAVIDHLRIIYIGINTKSKITKFHGTTTIMNTIRMQHLANVINK</sequence>
<dbReference type="EMBL" id="CAMPGE010004518">
    <property type="protein sequence ID" value="CAI2363368.1"/>
    <property type="molecule type" value="Genomic_DNA"/>
</dbReference>
<accession>A0AAD1UDW0</accession>
<proteinExistence type="predicted"/>
<comment type="caution">
    <text evidence="2">The sequence shown here is derived from an EMBL/GenBank/DDBJ whole genome shotgun (WGS) entry which is preliminary data.</text>
</comment>
<reference evidence="2" key="1">
    <citation type="submission" date="2023-07" db="EMBL/GenBank/DDBJ databases">
        <authorList>
            <consortium name="AG Swart"/>
            <person name="Singh M."/>
            <person name="Singh A."/>
            <person name="Seah K."/>
            <person name="Emmerich C."/>
        </authorList>
    </citation>
    <scope>NUCLEOTIDE SEQUENCE</scope>
    <source>
        <strain evidence="2">DP1</strain>
    </source>
</reference>
<keyword evidence="1" id="KW-1133">Transmembrane helix</keyword>
<feature type="transmembrane region" description="Helical" evidence="1">
    <location>
        <begin position="203"/>
        <end position="225"/>
    </location>
</feature>
<feature type="transmembrane region" description="Helical" evidence="1">
    <location>
        <begin position="173"/>
        <end position="191"/>
    </location>
</feature>
<protein>
    <submittedName>
        <fullName evidence="2">Uncharacterized protein</fullName>
    </submittedName>
</protein>
<keyword evidence="3" id="KW-1185">Reference proteome</keyword>